<dbReference type="InterPro" id="IPR003594">
    <property type="entry name" value="HATPase_dom"/>
</dbReference>
<feature type="domain" description="Histidine kinase" evidence="5">
    <location>
        <begin position="160"/>
        <end position="368"/>
    </location>
</feature>
<evidence type="ECO:0000256" key="1">
    <source>
        <dbReference type="ARBA" id="ARBA00000085"/>
    </source>
</evidence>
<dbReference type="OrthoDB" id="9804645at2"/>
<dbReference type="Pfam" id="PF00072">
    <property type="entry name" value="Response_reg"/>
    <property type="match status" value="1"/>
</dbReference>
<dbReference type="PROSITE" id="PS50110">
    <property type="entry name" value="RESPONSE_REGULATORY"/>
    <property type="match status" value="1"/>
</dbReference>
<dbReference type="RefSeq" id="WP_090223977.1">
    <property type="nucleotide sequence ID" value="NZ_FNNU01000001.1"/>
</dbReference>
<dbReference type="PANTHER" id="PTHR43547:SF2">
    <property type="entry name" value="HYBRID SIGNAL TRANSDUCTION HISTIDINE KINASE C"/>
    <property type="match status" value="1"/>
</dbReference>
<dbReference type="SUPFAM" id="SSF52172">
    <property type="entry name" value="CheY-like"/>
    <property type="match status" value="1"/>
</dbReference>
<feature type="domain" description="Response regulatory" evidence="6">
    <location>
        <begin position="6"/>
        <end position="124"/>
    </location>
</feature>
<keyword evidence="7" id="KW-0418">Kinase</keyword>
<dbReference type="InterPro" id="IPR003661">
    <property type="entry name" value="HisK_dim/P_dom"/>
</dbReference>
<dbReference type="InterPro" id="IPR011006">
    <property type="entry name" value="CheY-like_superfamily"/>
</dbReference>
<sequence length="374" mass="41161">MKTRKRILVIDDTDANRYVLKKILATQPSYEIIEAGSGEEGLALMDADIDLMIIDINLPDMTGFDLIQAAEKKLGRGKLPSIINISATFVTGKDKATGLNSGAQAYLTHPINPDEVVATISSLLKTNHRIERVEQQRNVAIALSQNLQTEKIMLERFMRSLSHDLRSPLTAASMVVGLMQKSPARRSGEMLDILEKNLQRMSQMITNVLDISHVSLGGGLQLNGEHFAVGALLEGAVQDLRIQIGNELRVDLETPEEQVFWDRHAFLRIIDNLVINAAKHGSKTAPIFIEQRYLEGEVLIRVRNGGSIPSDVLANLATPYFISTKSDVQGWGLGLPTVKALCESFGGRVEFSSEGEEVIVDVFLPVSLPRARTV</sequence>
<keyword evidence="8" id="KW-1185">Reference proteome</keyword>
<dbReference type="AlphaFoldDB" id="A0A1H2RBA5"/>
<dbReference type="InterPro" id="IPR005467">
    <property type="entry name" value="His_kinase_dom"/>
</dbReference>
<dbReference type="CDD" id="cd00082">
    <property type="entry name" value="HisKA"/>
    <property type="match status" value="1"/>
</dbReference>
<dbReference type="Gene3D" id="3.30.565.10">
    <property type="entry name" value="Histidine kinase-like ATPase, C-terminal domain"/>
    <property type="match status" value="1"/>
</dbReference>
<protein>
    <recommendedName>
        <fullName evidence="2">histidine kinase</fullName>
        <ecNumber evidence="2">2.7.13.3</ecNumber>
    </recommendedName>
</protein>
<organism evidence="7 8">
    <name type="scientific">Pseudomonas kuykendallii</name>
    <dbReference type="NCBI Taxonomy" id="1007099"/>
    <lineage>
        <taxon>Bacteria</taxon>
        <taxon>Pseudomonadati</taxon>
        <taxon>Pseudomonadota</taxon>
        <taxon>Gammaproteobacteria</taxon>
        <taxon>Pseudomonadales</taxon>
        <taxon>Pseudomonadaceae</taxon>
        <taxon>Pseudomonas</taxon>
    </lineage>
</organism>
<evidence type="ECO:0000256" key="2">
    <source>
        <dbReference type="ARBA" id="ARBA00012438"/>
    </source>
</evidence>
<dbReference type="Pfam" id="PF00512">
    <property type="entry name" value="HisKA"/>
    <property type="match status" value="1"/>
</dbReference>
<keyword evidence="7" id="KW-0808">Transferase</keyword>
<dbReference type="InterPro" id="IPR001789">
    <property type="entry name" value="Sig_transdc_resp-reg_receiver"/>
</dbReference>
<dbReference type="STRING" id="1007099.SAMN05216287_0296"/>
<dbReference type="Proteomes" id="UP000243778">
    <property type="component" value="Unassembled WGS sequence"/>
</dbReference>
<evidence type="ECO:0000256" key="4">
    <source>
        <dbReference type="PROSITE-ProRule" id="PRU00169"/>
    </source>
</evidence>
<feature type="modified residue" description="4-aspartylphosphate" evidence="4">
    <location>
        <position position="55"/>
    </location>
</feature>
<dbReference type="Gene3D" id="1.10.287.130">
    <property type="match status" value="1"/>
</dbReference>
<dbReference type="Pfam" id="PF02518">
    <property type="entry name" value="HATPase_c"/>
    <property type="match status" value="1"/>
</dbReference>
<evidence type="ECO:0000313" key="8">
    <source>
        <dbReference type="Proteomes" id="UP000243778"/>
    </source>
</evidence>
<proteinExistence type="predicted"/>
<dbReference type="PANTHER" id="PTHR43547">
    <property type="entry name" value="TWO-COMPONENT HISTIDINE KINASE"/>
    <property type="match status" value="1"/>
</dbReference>
<comment type="catalytic activity">
    <reaction evidence="1">
        <text>ATP + protein L-histidine = ADP + protein N-phospho-L-histidine.</text>
        <dbReference type="EC" id="2.7.13.3"/>
    </reaction>
</comment>
<evidence type="ECO:0000256" key="3">
    <source>
        <dbReference type="ARBA" id="ARBA00022553"/>
    </source>
</evidence>
<dbReference type="EC" id="2.7.13.3" evidence="2"/>
<gene>
    <name evidence="7" type="ORF">SAMN05216287_0296</name>
</gene>
<dbReference type="SUPFAM" id="SSF47384">
    <property type="entry name" value="Homodimeric domain of signal transducing histidine kinase"/>
    <property type="match status" value="1"/>
</dbReference>
<dbReference type="PROSITE" id="PS50109">
    <property type="entry name" value="HIS_KIN"/>
    <property type="match status" value="1"/>
</dbReference>
<dbReference type="SUPFAM" id="SSF55874">
    <property type="entry name" value="ATPase domain of HSP90 chaperone/DNA topoisomerase II/histidine kinase"/>
    <property type="match status" value="1"/>
</dbReference>
<accession>A0A1H2RBA5</accession>
<dbReference type="EMBL" id="FNNU01000001">
    <property type="protein sequence ID" value="SDW16687.1"/>
    <property type="molecule type" value="Genomic_DNA"/>
</dbReference>
<evidence type="ECO:0000259" key="6">
    <source>
        <dbReference type="PROSITE" id="PS50110"/>
    </source>
</evidence>
<evidence type="ECO:0000259" key="5">
    <source>
        <dbReference type="PROSITE" id="PS50109"/>
    </source>
</evidence>
<evidence type="ECO:0000313" key="7">
    <source>
        <dbReference type="EMBL" id="SDW16687.1"/>
    </source>
</evidence>
<dbReference type="SMART" id="SM00448">
    <property type="entry name" value="REC"/>
    <property type="match status" value="1"/>
</dbReference>
<reference evidence="8" key="1">
    <citation type="submission" date="2016-10" db="EMBL/GenBank/DDBJ databases">
        <authorList>
            <person name="Varghese N."/>
            <person name="Submissions S."/>
        </authorList>
    </citation>
    <scope>NUCLEOTIDE SEQUENCE [LARGE SCALE GENOMIC DNA]</scope>
    <source>
        <strain evidence="8">NRRL B-59562</strain>
    </source>
</reference>
<dbReference type="Gene3D" id="3.40.50.2300">
    <property type="match status" value="1"/>
</dbReference>
<dbReference type="GO" id="GO:0000155">
    <property type="term" value="F:phosphorelay sensor kinase activity"/>
    <property type="evidence" value="ECO:0007669"/>
    <property type="project" value="InterPro"/>
</dbReference>
<dbReference type="SMART" id="SM00387">
    <property type="entry name" value="HATPase_c"/>
    <property type="match status" value="1"/>
</dbReference>
<dbReference type="InterPro" id="IPR036890">
    <property type="entry name" value="HATPase_C_sf"/>
</dbReference>
<dbReference type="InterPro" id="IPR036097">
    <property type="entry name" value="HisK_dim/P_sf"/>
</dbReference>
<name>A0A1H2RBA5_9PSED</name>
<keyword evidence="3 4" id="KW-0597">Phosphoprotein</keyword>
<dbReference type="SMART" id="SM00388">
    <property type="entry name" value="HisKA"/>
    <property type="match status" value="1"/>
</dbReference>